<evidence type="ECO:0000256" key="1">
    <source>
        <dbReference type="SAM" id="SignalP"/>
    </source>
</evidence>
<reference evidence="2 3" key="1">
    <citation type="submission" date="2020-05" db="EMBL/GenBank/DDBJ databases">
        <title>Complete genome sequence of Gemmatimonas greenlandica TET16.</title>
        <authorList>
            <person name="Zeng Y."/>
        </authorList>
    </citation>
    <scope>NUCLEOTIDE SEQUENCE [LARGE SCALE GENOMIC DNA]</scope>
    <source>
        <strain evidence="2 3">TET16</strain>
    </source>
</reference>
<accession>A0A6M4IJL9</accession>
<dbReference type="Pfam" id="PF13620">
    <property type="entry name" value="CarboxypepD_reg"/>
    <property type="match status" value="1"/>
</dbReference>
<dbReference type="SUPFAM" id="SSF49464">
    <property type="entry name" value="Carboxypeptidase regulatory domain-like"/>
    <property type="match status" value="1"/>
</dbReference>
<protein>
    <submittedName>
        <fullName evidence="2">Carboxypeptidase regulatory-like domain-containing protein</fullName>
    </submittedName>
</protein>
<keyword evidence="2" id="KW-0121">Carboxypeptidase</keyword>
<dbReference type="InterPro" id="IPR008969">
    <property type="entry name" value="CarboxyPept-like_regulatory"/>
</dbReference>
<evidence type="ECO:0000313" key="2">
    <source>
        <dbReference type="EMBL" id="QJR34038.1"/>
    </source>
</evidence>
<feature type="chain" id="PRO_5026794121" evidence="1">
    <location>
        <begin position="26"/>
        <end position="257"/>
    </location>
</feature>
<proteinExistence type="predicted"/>
<dbReference type="RefSeq" id="WP_171223464.1">
    <property type="nucleotide sequence ID" value="NZ_CP053085.1"/>
</dbReference>
<evidence type="ECO:0000313" key="3">
    <source>
        <dbReference type="Proteomes" id="UP000500938"/>
    </source>
</evidence>
<keyword evidence="2" id="KW-0378">Hydrolase</keyword>
<sequence>MNNPIVGLLMLIGAAAIALPAAASAQQLRGAIRDSLARPLAGAEVILSSTGDRVRSDSLGRFVLAVPPRTVDTLRVRLVGYRPAEQRISTADVASALVVVLRRYPQMLDTLRARTDQDRCIRDALVGFECRRAAGRGLFRDAGQLRALRPQTWADMFDGMPGLRRVPRYGPSGYEVRVGVAPSRCLVELWNGQLPMTKSLDTPFAPDEAWSPNDVIALEMYAEYRDVPGPYRGAAWPVDSSQPCALVIYWLRGAARR</sequence>
<keyword evidence="3" id="KW-1185">Reference proteome</keyword>
<gene>
    <name evidence="2" type="ORF">HKW67_00170</name>
</gene>
<organism evidence="2 3">
    <name type="scientific">Gemmatimonas groenlandica</name>
    <dbReference type="NCBI Taxonomy" id="2732249"/>
    <lineage>
        <taxon>Bacteria</taxon>
        <taxon>Pseudomonadati</taxon>
        <taxon>Gemmatimonadota</taxon>
        <taxon>Gemmatimonadia</taxon>
        <taxon>Gemmatimonadales</taxon>
        <taxon>Gemmatimonadaceae</taxon>
        <taxon>Gemmatimonas</taxon>
    </lineage>
</organism>
<dbReference type="AlphaFoldDB" id="A0A6M4IJL9"/>
<dbReference type="Proteomes" id="UP000500938">
    <property type="component" value="Chromosome"/>
</dbReference>
<keyword evidence="1" id="KW-0732">Signal</keyword>
<dbReference type="GO" id="GO:0004180">
    <property type="term" value="F:carboxypeptidase activity"/>
    <property type="evidence" value="ECO:0007669"/>
    <property type="project" value="UniProtKB-KW"/>
</dbReference>
<feature type="signal peptide" evidence="1">
    <location>
        <begin position="1"/>
        <end position="25"/>
    </location>
</feature>
<dbReference type="KEGG" id="ggr:HKW67_00170"/>
<dbReference type="EMBL" id="CP053085">
    <property type="protein sequence ID" value="QJR34038.1"/>
    <property type="molecule type" value="Genomic_DNA"/>
</dbReference>
<keyword evidence="2" id="KW-0645">Protease</keyword>
<name>A0A6M4IJL9_9BACT</name>
<dbReference type="Gene3D" id="2.60.40.1120">
    <property type="entry name" value="Carboxypeptidase-like, regulatory domain"/>
    <property type="match status" value="1"/>
</dbReference>